<dbReference type="AlphaFoldDB" id="A0A7S4T562"/>
<dbReference type="EMBL" id="HBNS01059470">
    <property type="protein sequence ID" value="CAE4665557.1"/>
    <property type="molecule type" value="Transcribed_RNA"/>
</dbReference>
<proteinExistence type="predicted"/>
<protein>
    <submittedName>
        <fullName evidence="2">Uncharacterized protein</fullName>
    </submittedName>
</protein>
<reference evidence="2" key="1">
    <citation type="submission" date="2021-01" db="EMBL/GenBank/DDBJ databases">
        <authorList>
            <person name="Corre E."/>
            <person name="Pelletier E."/>
            <person name="Niang G."/>
            <person name="Scheremetjew M."/>
            <person name="Finn R."/>
            <person name="Kale V."/>
            <person name="Holt S."/>
            <person name="Cochrane G."/>
            <person name="Meng A."/>
            <person name="Brown T."/>
            <person name="Cohen L."/>
        </authorList>
    </citation>
    <scope>NUCLEOTIDE SEQUENCE</scope>
    <source>
        <strain evidence="2">GSO104</strain>
    </source>
</reference>
<evidence type="ECO:0000313" key="2">
    <source>
        <dbReference type="EMBL" id="CAE4665557.1"/>
    </source>
</evidence>
<keyword evidence="1" id="KW-1133">Transmembrane helix</keyword>
<accession>A0A7S4T562</accession>
<keyword evidence="1" id="KW-0472">Membrane</keyword>
<name>A0A7S4T562_9STRA</name>
<feature type="transmembrane region" description="Helical" evidence="1">
    <location>
        <begin position="44"/>
        <end position="62"/>
    </location>
</feature>
<keyword evidence="1" id="KW-0812">Transmembrane</keyword>
<gene>
    <name evidence="2" type="ORF">DBRI00130_LOCUS42768</name>
</gene>
<sequence>MNNPYNQQQQRQDEIVLDGTNVTTLIVAGAKSFAKKHKVISGSYLFGILILLIAGSGTKLSIDQRRQYDHIMSTIDLNAEHNASVRYGHAYHAYKSSKGWFTCDSLCQRNKEHMQRAEADLNILRKEGYNRMSDAKAVAGLFSEVGVGEVKVRIMYTK</sequence>
<organism evidence="2">
    <name type="scientific">Ditylum brightwellii</name>
    <dbReference type="NCBI Taxonomy" id="49249"/>
    <lineage>
        <taxon>Eukaryota</taxon>
        <taxon>Sar</taxon>
        <taxon>Stramenopiles</taxon>
        <taxon>Ochrophyta</taxon>
        <taxon>Bacillariophyta</taxon>
        <taxon>Mediophyceae</taxon>
        <taxon>Lithodesmiophycidae</taxon>
        <taxon>Lithodesmiales</taxon>
        <taxon>Lithodesmiaceae</taxon>
        <taxon>Ditylum</taxon>
    </lineage>
</organism>
<evidence type="ECO:0000256" key="1">
    <source>
        <dbReference type="SAM" id="Phobius"/>
    </source>
</evidence>